<keyword evidence="5" id="KW-1185">Reference proteome</keyword>
<evidence type="ECO:0000259" key="1">
    <source>
        <dbReference type="Pfam" id="PF00646"/>
    </source>
</evidence>
<organism evidence="3">
    <name type="scientific">Setaria italica</name>
    <name type="common">Foxtail millet</name>
    <name type="synonym">Panicum italicum</name>
    <dbReference type="NCBI Taxonomy" id="4555"/>
    <lineage>
        <taxon>Eukaryota</taxon>
        <taxon>Viridiplantae</taxon>
        <taxon>Streptophyta</taxon>
        <taxon>Embryophyta</taxon>
        <taxon>Tracheophyta</taxon>
        <taxon>Spermatophyta</taxon>
        <taxon>Magnoliopsida</taxon>
        <taxon>Liliopsida</taxon>
        <taxon>Poales</taxon>
        <taxon>Poaceae</taxon>
        <taxon>PACMAD clade</taxon>
        <taxon>Panicoideae</taxon>
        <taxon>Panicodae</taxon>
        <taxon>Paniceae</taxon>
        <taxon>Cenchrinae</taxon>
        <taxon>Setaria</taxon>
    </lineage>
</organism>
<dbReference type="SUPFAM" id="SSF81383">
    <property type="entry name" value="F-box domain"/>
    <property type="match status" value="1"/>
</dbReference>
<evidence type="ECO:0008006" key="6">
    <source>
        <dbReference type="Google" id="ProtNLM"/>
    </source>
</evidence>
<dbReference type="eggNOG" id="ENOG502QTI8">
    <property type="taxonomic scope" value="Eukaryota"/>
</dbReference>
<dbReference type="InterPro" id="IPR050232">
    <property type="entry name" value="FBL13/AtMIF1-like"/>
</dbReference>
<dbReference type="InterPro" id="IPR032675">
    <property type="entry name" value="LRR_dom_sf"/>
</dbReference>
<dbReference type="SUPFAM" id="SSF52047">
    <property type="entry name" value="RNI-like"/>
    <property type="match status" value="1"/>
</dbReference>
<evidence type="ECO:0000259" key="2">
    <source>
        <dbReference type="Pfam" id="PF24758"/>
    </source>
</evidence>
<proteinExistence type="predicted"/>
<reference evidence="3 5" key="1">
    <citation type="journal article" date="2012" name="Nat. Biotechnol.">
        <title>Reference genome sequence of the model plant Setaria.</title>
        <authorList>
            <person name="Bennetzen J.L."/>
            <person name="Schmutz J."/>
            <person name="Wang H."/>
            <person name="Percifield R."/>
            <person name="Hawkins J."/>
            <person name="Pontaroli A.C."/>
            <person name="Estep M."/>
            <person name="Feng L."/>
            <person name="Vaughn J.N."/>
            <person name="Grimwood J."/>
            <person name="Jenkins J."/>
            <person name="Barry K."/>
            <person name="Lindquist E."/>
            <person name="Hellsten U."/>
            <person name="Deshpande S."/>
            <person name="Wang X."/>
            <person name="Wu X."/>
            <person name="Mitros T."/>
            <person name="Triplett J."/>
            <person name="Yang X."/>
            <person name="Ye C.Y."/>
            <person name="Mauro-Herrera M."/>
            <person name="Wang L."/>
            <person name="Li P."/>
            <person name="Sharma M."/>
            <person name="Sharma R."/>
            <person name="Ronald P.C."/>
            <person name="Panaud O."/>
            <person name="Kellogg E.A."/>
            <person name="Brutnell T.P."/>
            <person name="Doust A.N."/>
            <person name="Tuskan G.A."/>
            <person name="Rokhsar D."/>
            <person name="Devos K.M."/>
        </authorList>
    </citation>
    <scope>NUCLEOTIDE SEQUENCE [LARGE SCALE GENOMIC DNA]</scope>
    <source>
        <strain evidence="5">cv. Yugu1</strain>
        <strain evidence="3">Yugu1</strain>
    </source>
</reference>
<evidence type="ECO:0000313" key="3">
    <source>
        <dbReference type="EMBL" id="RCV11869.1"/>
    </source>
</evidence>
<protein>
    <recommendedName>
        <fullName evidence="6">F-box domain-containing protein</fullName>
    </recommendedName>
</protein>
<feature type="domain" description="F-box/LRR-repeat protein 15/At3g58940/PEG3-like LRR" evidence="2">
    <location>
        <begin position="96"/>
        <end position="232"/>
    </location>
</feature>
<sequence length="415" mass="46297">MEPPAPPPPPADALSSLPDAVVDGSILTRLDLRDVVRTSALSRAWRHRWESLPTLSLSLRDGIGTPPSIVDSVLSCYAGRIPDFSIRINSQSACRVDDWLVDLSLRDVQSMDLRSNDCLLSIRSSIYSFSHLVTLKLHRCDIPTSPVGFAGFPLLKDLELVDAHLSEIEDLEAIVRGSPLLDALMLSDAYILNNELAGCVIEAPNLRSLTIISVVVYGWQFGGLPRLDNATIDLDTYMYEGDLGEFLAGVAHARKLTLTTFYLPKMGDDTLLETLPYKFFNLRSLFLCTHFCGLYSILATFCLLRNAPSLEELEITINGDQEQETEANTEFQNTQWTNGMCGSLQVVTINDISCLSNEMCFIKLVLSKATSLRTMSIILDDEFSRSNENILSELNTNRRASPHAQVFLQRYHWTK</sequence>
<feature type="domain" description="F-box" evidence="1">
    <location>
        <begin position="25"/>
        <end position="53"/>
    </location>
</feature>
<dbReference type="InterPro" id="IPR036047">
    <property type="entry name" value="F-box-like_dom_sf"/>
</dbReference>
<dbReference type="Proteomes" id="UP000004995">
    <property type="component" value="Unassembled WGS sequence"/>
</dbReference>
<dbReference type="PANTHER" id="PTHR31900:SF30">
    <property type="entry name" value="SUPERFAMILY PROTEIN, PUTATIVE-RELATED"/>
    <property type="match status" value="1"/>
</dbReference>
<dbReference type="STRING" id="4555.K3ZTQ0"/>
<dbReference type="AlphaFoldDB" id="K3ZTQ0"/>
<name>K3ZTQ0_SETIT</name>
<accession>K3ZTQ0</accession>
<dbReference type="EMBL" id="CM003529">
    <property type="protein sequence ID" value="RCV11869.1"/>
    <property type="molecule type" value="Genomic_DNA"/>
</dbReference>
<dbReference type="PANTHER" id="PTHR31900">
    <property type="entry name" value="F-BOX/RNI SUPERFAMILY PROTEIN-RELATED"/>
    <property type="match status" value="1"/>
</dbReference>
<dbReference type="InterPro" id="IPR055411">
    <property type="entry name" value="LRR_FXL15/At3g58940/PEG3-like"/>
</dbReference>
<dbReference type="Gene3D" id="3.80.10.10">
    <property type="entry name" value="Ribonuclease Inhibitor"/>
    <property type="match status" value="1"/>
</dbReference>
<reference evidence="4" key="3">
    <citation type="submission" date="2018-08" db="UniProtKB">
        <authorList>
            <consortium name="EnsemblPlants"/>
        </authorList>
    </citation>
    <scope>IDENTIFICATION</scope>
    <source>
        <strain evidence="4">Yugu1</strain>
    </source>
</reference>
<dbReference type="EMBL" id="AGNK02001115">
    <property type="status" value="NOT_ANNOTATED_CDS"/>
    <property type="molecule type" value="Genomic_DNA"/>
</dbReference>
<dbReference type="OrthoDB" id="629734at2759"/>
<dbReference type="HOGENOM" id="CLU_010721_12_1_1"/>
<dbReference type="InterPro" id="IPR001810">
    <property type="entry name" value="F-box_dom"/>
</dbReference>
<gene>
    <name evidence="4" type="primary">LOC111256394</name>
    <name evidence="3" type="ORF">SETIT_2G221300v2</name>
</gene>
<dbReference type="Pfam" id="PF24758">
    <property type="entry name" value="LRR_At5g56370"/>
    <property type="match status" value="1"/>
</dbReference>
<reference evidence="3" key="2">
    <citation type="submission" date="2015-07" db="EMBL/GenBank/DDBJ databases">
        <authorList>
            <person name="Noorani M."/>
        </authorList>
    </citation>
    <scope>NUCLEOTIDE SEQUENCE</scope>
    <source>
        <strain evidence="3">Yugu1</strain>
    </source>
</reference>
<dbReference type="Gramene" id="KQL24693">
    <property type="protein sequence ID" value="KQL24693"/>
    <property type="gene ID" value="SETIT_029980mg"/>
</dbReference>
<evidence type="ECO:0000313" key="4">
    <source>
        <dbReference type="EnsemblPlants" id="KQL24693"/>
    </source>
</evidence>
<dbReference type="OMA" id="FLCTHFC"/>
<evidence type="ECO:0000313" key="5">
    <source>
        <dbReference type="Proteomes" id="UP000004995"/>
    </source>
</evidence>
<dbReference type="Pfam" id="PF00646">
    <property type="entry name" value="F-box"/>
    <property type="match status" value="1"/>
</dbReference>
<dbReference type="EnsemblPlants" id="KQL24693">
    <property type="protein sequence ID" value="KQL24693"/>
    <property type="gene ID" value="SETIT_029980mg"/>
</dbReference>